<organism evidence="2 3">
    <name type="scientific">Oikopleura dioica</name>
    <name type="common">Tunicate</name>
    <dbReference type="NCBI Taxonomy" id="34765"/>
    <lineage>
        <taxon>Eukaryota</taxon>
        <taxon>Metazoa</taxon>
        <taxon>Chordata</taxon>
        <taxon>Tunicata</taxon>
        <taxon>Appendicularia</taxon>
        <taxon>Copelata</taxon>
        <taxon>Oikopleuridae</taxon>
        <taxon>Oikopleura</taxon>
    </lineage>
</organism>
<keyword evidence="1" id="KW-1133">Transmembrane helix</keyword>
<gene>
    <name evidence="2" type="ORF">OKIOD_LOCUS1419</name>
</gene>
<evidence type="ECO:0000313" key="2">
    <source>
        <dbReference type="EMBL" id="CAG5081379.1"/>
    </source>
</evidence>
<protein>
    <submittedName>
        <fullName evidence="2">Oidioi.mRNA.OKI2018_I69.PAR.g9861.t1.cds</fullName>
    </submittedName>
</protein>
<keyword evidence="1" id="KW-0472">Membrane</keyword>
<evidence type="ECO:0000256" key="1">
    <source>
        <dbReference type="SAM" id="Phobius"/>
    </source>
</evidence>
<evidence type="ECO:0000313" key="3">
    <source>
        <dbReference type="Proteomes" id="UP001158576"/>
    </source>
</evidence>
<accession>A0ABN7RT16</accession>
<proteinExistence type="predicted"/>
<dbReference type="EMBL" id="OU015568">
    <property type="protein sequence ID" value="CAG5081379.1"/>
    <property type="molecule type" value="Genomic_DNA"/>
</dbReference>
<feature type="transmembrane region" description="Helical" evidence="1">
    <location>
        <begin position="6"/>
        <end position="27"/>
    </location>
</feature>
<reference evidence="2 3" key="1">
    <citation type="submission" date="2021-04" db="EMBL/GenBank/DDBJ databases">
        <authorList>
            <person name="Bliznina A."/>
        </authorList>
    </citation>
    <scope>NUCLEOTIDE SEQUENCE [LARGE SCALE GENOMIC DNA]</scope>
</reference>
<keyword evidence="3" id="KW-1185">Reference proteome</keyword>
<dbReference type="Proteomes" id="UP001158576">
    <property type="component" value="Chromosome PAR"/>
</dbReference>
<keyword evidence="1" id="KW-0812">Transmembrane</keyword>
<name>A0ABN7RT16_OIKDI</name>
<sequence>MKETAILTIYLTAGSSVILYFIWWMIYSCFQKEIKEKGEELRTSFKSFNRKNSRASESHGNLPKWI</sequence>